<dbReference type="AlphaFoldDB" id="A0A409VBL3"/>
<evidence type="ECO:0000256" key="9">
    <source>
        <dbReference type="ARBA" id="ARBA00023002"/>
    </source>
</evidence>
<evidence type="ECO:0000256" key="14">
    <source>
        <dbReference type="SAM" id="Phobius"/>
    </source>
</evidence>
<comment type="caution">
    <text evidence="15">The sequence shown here is derived from an EMBL/GenBank/DDBJ whole genome shotgun (WGS) entry which is preliminary data.</text>
</comment>
<dbReference type="GO" id="GO:0020037">
    <property type="term" value="F:heme binding"/>
    <property type="evidence" value="ECO:0007669"/>
    <property type="project" value="InterPro"/>
</dbReference>
<name>A0A409VBL3_9AGAR</name>
<evidence type="ECO:0008006" key="17">
    <source>
        <dbReference type="Google" id="ProtNLM"/>
    </source>
</evidence>
<evidence type="ECO:0000256" key="1">
    <source>
        <dbReference type="ARBA" id="ARBA00001971"/>
    </source>
</evidence>
<dbReference type="Pfam" id="PF00067">
    <property type="entry name" value="p450"/>
    <property type="match status" value="1"/>
</dbReference>
<dbReference type="STRING" id="181874.A0A409VBL3"/>
<keyword evidence="6 14" id="KW-0812">Transmembrane</keyword>
<dbReference type="PRINTS" id="PR00385">
    <property type="entry name" value="P450"/>
</dbReference>
<dbReference type="InterPro" id="IPR036396">
    <property type="entry name" value="Cyt_P450_sf"/>
</dbReference>
<evidence type="ECO:0000256" key="11">
    <source>
        <dbReference type="ARBA" id="ARBA00023033"/>
    </source>
</evidence>
<dbReference type="GO" id="GO:0016705">
    <property type="term" value="F:oxidoreductase activity, acting on paired donors, with incorporation or reduction of molecular oxygen"/>
    <property type="evidence" value="ECO:0007669"/>
    <property type="project" value="InterPro"/>
</dbReference>
<sequence length="546" mass="61088">MTVSVTPTLTHVVIGGVMLPITVGLYKLLRLLYQEWTSPLNILPRPPSSSFMLGNVKEILDAEASEMQMKWVEKYGPTFMYKGFFGMSQLYTIDTKALHHMSMNYMLYQKPEALRYQLSKFIGEGLLLVEDERHKQQRRIMNPAFGPAQIREITEIFVERALKLRDLWTSEIEKEGGKARIEAMSWLSRMTLDVIGLAGFNYKFDALETDAKDNELNQAFSEAFHTGNKMGVVPIIRTIFPSLRWLPAAIDAPINKLQTTMNRIGGQLLSESKTAILSGTDEKVGGKSQKDLLSILVRANMSPDVAPHQQMSDKDVLAQIPTFLAAGHETTSVATSWALFCLTQAPEVQAKLRDELMLISTENPTMDELNSLHYLDFVVRETLRLHPPLTATLRVAMKDDIVPLAQPIKDHNGSIISDHLEVKEGQLISFGIMPLNSSTAIWGEDASEFRPERWNKVPEGATHIPGIWGNSYTFLGGPRACIGYRFAVVEMKAILFTLVRAFDFTLAVPPSDIGSKGVDPGMQRPIVRSEGTDNNQMPVFITPYTV</sequence>
<comment type="subcellular location">
    <subcellularLocation>
        <location evidence="2">Membrane</location>
    </subcellularLocation>
</comment>
<comment type="cofactor">
    <cofactor evidence="1 13">
        <name>heme</name>
        <dbReference type="ChEBI" id="CHEBI:30413"/>
    </cofactor>
</comment>
<keyword evidence="10 13" id="KW-0408">Iron</keyword>
<comment type="pathway">
    <text evidence="3">Secondary metabolite biosynthesis; terpenoid biosynthesis.</text>
</comment>
<dbReference type="InterPro" id="IPR050121">
    <property type="entry name" value="Cytochrome_P450_monoxygenase"/>
</dbReference>
<proteinExistence type="inferred from homology"/>
<evidence type="ECO:0000256" key="2">
    <source>
        <dbReference type="ARBA" id="ARBA00004370"/>
    </source>
</evidence>
<organism evidence="15 16">
    <name type="scientific">Panaeolus cyanescens</name>
    <dbReference type="NCBI Taxonomy" id="181874"/>
    <lineage>
        <taxon>Eukaryota</taxon>
        <taxon>Fungi</taxon>
        <taxon>Dikarya</taxon>
        <taxon>Basidiomycota</taxon>
        <taxon>Agaricomycotina</taxon>
        <taxon>Agaricomycetes</taxon>
        <taxon>Agaricomycetidae</taxon>
        <taxon>Agaricales</taxon>
        <taxon>Agaricineae</taxon>
        <taxon>Galeropsidaceae</taxon>
        <taxon>Panaeolus</taxon>
    </lineage>
</organism>
<dbReference type="InterPro" id="IPR001128">
    <property type="entry name" value="Cyt_P450"/>
</dbReference>
<dbReference type="InParanoid" id="A0A409VBL3"/>
<evidence type="ECO:0000256" key="7">
    <source>
        <dbReference type="ARBA" id="ARBA00022723"/>
    </source>
</evidence>
<dbReference type="PRINTS" id="PR00465">
    <property type="entry name" value="EP450IV"/>
</dbReference>
<reference evidence="15 16" key="1">
    <citation type="journal article" date="2018" name="Evol. Lett.">
        <title>Horizontal gene cluster transfer increased hallucinogenic mushroom diversity.</title>
        <authorList>
            <person name="Reynolds H.T."/>
            <person name="Vijayakumar V."/>
            <person name="Gluck-Thaler E."/>
            <person name="Korotkin H.B."/>
            <person name="Matheny P.B."/>
            <person name="Slot J.C."/>
        </authorList>
    </citation>
    <scope>NUCLEOTIDE SEQUENCE [LARGE SCALE GENOMIC DNA]</scope>
    <source>
        <strain evidence="15 16">2629</strain>
    </source>
</reference>
<keyword evidence="7 13" id="KW-0479">Metal-binding</keyword>
<evidence type="ECO:0000256" key="4">
    <source>
        <dbReference type="ARBA" id="ARBA00010617"/>
    </source>
</evidence>
<dbReference type="PANTHER" id="PTHR24305:SF166">
    <property type="entry name" value="CYTOCHROME P450 12A4, MITOCHONDRIAL-RELATED"/>
    <property type="match status" value="1"/>
</dbReference>
<dbReference type="PANTHER" id="PTHR24305">
    <property type="entry name" value="CYTOCHROME P450"/>
    <property type="match status" value="1"/>
</dbReference>
<dbReference type="GO" id="GO:0016020">
    <property type="term" value="C:membrane"/>
    <property type="evidence" value="ECO:0007669"/>
    <property type="project" value="UniProtKB-SubCell"/>
</dbReference>
<feature type="binding site" description="axial binding residue" evidence="13">
    <location>
        <position position="481"/>
    </location>
    <ligand>
        <name>heme</name>
        <dbReference type="ChEBI" id="CHEBI:30413"/>
    </ligand>
    <ligandPart>
        <name>Fe</name>
        <dbReference type="ChEBI" id="CHEBI:18248"/>
    </ligandPart>
</feature>
<dbReference type="InterPro" id="IPR002403">
    <property type="entry name" value="Cyt_P450_E_grp-IV"/>
</dbReference>
<evidence type="ECO:0000256" key="10">
    <source>
        <dbReference type="ARBA" id="ARBA00023004"/>
    </source>
</evidence>
<dbReference type="SUPFAM" id="SSF48264">
    <property type="entry name" value="Cytochrome P450"/>
    <property type="match status" value="1"/>
</dbReference>
<comment type="similarity">
    <text evidence="4">Belongs to the cytochrome P450 family.</text>
</comment>
<evidence type="ECO:0000256" key="3">
    <source>
        <dbReference type="ARBA" id="ARBA00004721"/>
    </source>
</evidence>
<protein>
    <recommendedName>
        <fullName evidence="17">Cytochrome P450</fullName>
    </recommendedName>
</protein>
<dbReference type="EMBL" id="NHTK01006125">
    <property type="protein sequence ID" value="PPQ63339.1"/>
    <property type="molecule type" value="Genomic_DNA"/>
</dbReference>
<dbReference type="Gene3D" id="1.10.630.10">
    <property type="entry name" value="Cytochrome P450"/>
    <property type="match status" value="1"/>
</dbReference>
<dbReference type="Proteomes" id="UP000284842">
    <property type="component" value="Unassembled WGS sequence"/>
</dbReference>
<evidence type="ECO:0000313" key="15">
    <source>
        <dbReference type="EMBL" id="PPQ63339.1"/>
    </source>
</evidence>
<evidence type="ECO:0000313" key="16">
    <source>
        <dbReference type="Proteomes" id="UP000284842"/>
    </source>
</evidence>
<dbReference type="GO" id="GO:0004497">
    <property type="term" value="F:monooxygenase activity"/>
    <property type="evidence" value="ECO:0007669"/>
    <property type="project" value="UniProtKB-KW"/>
</dbReference>
<keyword evidence="8 14" id="KW-1133">Transmembrane helix</keyword>
<feature type="transmembrane region" description="Helical" evidence="14">
    <location>
        <begin position="12"/>
        <end position="29"/>
    </location>
</feature>
<dbReference type="CDD" id="cd11069">
    <property type="entry name" value="CYP_FUM15-like"/>
    <property type="match status" value="1"/>
</dbReference>
<evidence type="ECO:0000256" key="8">
    <source>
        <dbReference type="ARBA" id="ARBA00022989"/>
    </source>
</evidence>
<evidence type="ECO:0000256" key="12">
    <source>
        <dbReference type="ARBA" id="ARBA00023136"/>
    </source>
</evidence>
<gene>
    <name evidence="15" type="ORF">CVT24_006712</name>
</gene>
<accession>A0A409VBL3</accession>
<dbReference type="OrthoDB" id="1470350at2759"/>
<evidence type="ECO:0000256" key="6">
    <source>
        <dbReference type="ARBA" id="ARBA00022692"/>
    </source>
</evidence>
<keyword evidence="12 14" id="KW-0472">Membrane</keyword>
<dbReference type="GO" id="GO:0005506">
    <property type="term" value="F:iron ion binding"/>
    <property type="evidence" value="ECO:0007669"/>
    <property type="project" value="InterPro"/>
</dbReference>
<keyword evidence="9" id="KW-0560">Oxidoreductase</keyword>
<keyword evidence="16" id="KW-1185">Reference proteome</keyword>
<keyword evidence="11" id="KW-0503">Monooxygenase</keyword>
<evidence type="ECO:0000256" key="5">
    <source>
        <dbReference type="ARBA" id="ARBA00022617"/>
    </source>
</evidence>
<keyword evidence="5 13" id="KW-0349">Heme</keyword>
<evidence type="ECO:0000256" key="13">
    <source>
        <dbReference type="PIRSR" id="PIRSR602403-1"/>
    </source>
</evidence>